<dbReference type="AlphaFoldDB" id="A0AAQ3NRH2"/>
<accession>A0AAQ3NRH2</accession>
<evidence type="ECO:0000313" key="1">
    <source>
        <dbReference type="EMBL" id="WVZ13596.1"/>
    </source>
</evidence>
<protein>
    <submittedName>
        <fullName evidence="1">Uncharacterized protein</fullName>
    </submittedName>
</protein>
<organism evidence="1 2">
    <name type="scientific">Vigna mungo</name>
    <name type="common">Black gram</name>
    <name type="synonym">Phaseolus mungo</name>
    <dbReference type="NCBI Taxonomy" id="3915"/>
    <lineage>
        <taxon>Eukaryota</taxon>
        <taxon>Viridiplantae</taxon>
        <taxon>Streptophyta</taxon>
        <taxon>Embryophyta</taxon>
        <taxon>Tracheophyta</taxon>
        <taxon>Spermatophyta</taxon>
        <taxon>Magnoliopsida</taxon>
        <taxon>eudicotyledons</taxon>
        <taxon>Gunneridae</taxon>
        <taxon>Pentapetalae</taxon>
        <taxon>rosids</taxon>
        <taxon>fabids</taxon>
        <taxon>Fabales</taxon>
        <taxon>Fabaceae</taxon>
        <taxon>Papilionoideae</taxon>
        <taxon>50 kb inversion clade</taxon>
        <taxon>NPAAA clade</taxon>
        <taxon>indigoferoid/millettioid clade</taxon>
        <taxon>Phaseoleae</taxon>
        <taxon>Vigna</taxon>
    </lineage>
</organism>
<gene>
    <name evidence="1" type="ORF">V8G54_011162</name>
</gene>
<reference evidence="1 2" key="1">
    <citation type="journal article" date="2023" name="Life. Sci Alliance">
        <title>Evolutionary insights into 3D genome organization and epigenetic landscape of Vigna mungo.</title>
        <authorList>
            <person name="Junaid A."/>
            <person name="Singh B."/>
            <person name="Bhatia S."/>
        </authorList>
    </citation>
    <scope>NUCLEOTIDE SEQUENCE [LARGE SCALE GENOMIC DNA]</scope>
    <source>
        <strain evidence="1">Urdbean</strain>
    </source>
</reference>
<sequence>MYLRESSICIPYSDNGGYVEGAQVFYTVGGSMCDLSLRRTVCNDGNVNSLSFVLHDSVLCSVRKAIRFWIFKEGSDLLNVIDPEVCSNAWTKTRKNVDARGGVTDTKVCLYGTAKQVWSSCFGVQKGLS</sequence>
<dbReference type="EMBL" id="CP144697">
    <property type="protein sequence ID" value="WVZ13596.1"/>
    <property type="molecule type" value="Genomic_DNA"/>
</dbReference>
<dbReference type="Proteomes" id="UP001374535">
    <property type="component" value="Chromosome 4"/>
</dbReference>
<name>A0AAQ3NRH2_VIGMU</name>
<proteinExistence type="predicted"/>
<evidence type="ECO:0000313" key="2">
    <source>
        <dbReference type="Proteomes" id="UP001374535"/>
    </source>
</evidence>
<keyword evidence="2" id="KW-1185">Reference proteome</keyword>